<dbReference type="GO" id="GO:0044781">
    <property type="term" value="P:bacterial-type flagellum organization"/>
    <property type="evidence" value="ECO:0007669"/>
    <property type="project" value="UniProtKB-KW"/>
</dbReference>
<comment type="caution">
    <text evidence="8">The sequence shown here is derived from an EMBL/GenBank/DDBJ whole genome shotgun (WGS) entry which is preliminary data.</text>
</comment>
<keyword evidence="5" id="KW-0805">Transcription regulation</keyword>
<keyword evidence="6" id="KW-0804">Transcription</keyword>
<evidence type="ECO:0000313" key="8">
    <source>
        <dbReference type="EMBL" id="KGA97241.1"/>
    </source>
</evidence>
<reference evidence="9 11" key="2">
    <citation type="submission" date="2014-01" db="EMBL/GenBank/DDBJ databases">
        <title>Draft genome sequencing of Bacillus alcalophilus CGMCC 1.3604.</title>
        <authorList>
            <person name="Yang J."/>
            <person name="Diao L."/>
            <person name="Yang S."/>
        </authorList>
    </citation>
    <scope>NUCLEOTIDE SEQUENCE [LARGE SCALE GENOMIC DNA]</scope>
    <source>
        <strain evidence="9 11">CGMCC 1.3604</strain>
    </source>
</reference>
<dbReference type="Proteomes" id="UP000002754">
    <property type="component" value="Unassembled WGS sequence"/>
</dbReference>
<dbReference type="InterPro" id="IPR031316">
    <property type="entry name" value="FlgM_C"/>
</dbReference>
<gene>
    <name evidence="9" type="ORF">AJ85_16990</name>
    <name evidence="8" type="ORF">BALCAV_0211600</name>
</gene>
<dbReference type="EMBL" id="ALPT02000034">
    <property type="protein sequence ID" value="KGA97241.1"/>
    <property type="molecule type" value="Genomic_DNA"/>
</dbReference>
<evidence type="ECO:0000256" key="5">
    <source>
        <dbReference type="ARBA" id="ARBA00023015"/>
    </source>
</evidence>
<dbReference type="GO" id="GO:0045892">
    <property type="term" value="P:negative regulation of DNA-templated transcription"/>
    <property type="evidence" value="ECO:0007669"/>
    <property type="project" value="InterPro"/>
</dbReference>
<evidence type="ECO:0000256" key="6">
    <source>
        <dbReference type="ARBA" id="ARBA00023163"/>
    </source>
</evidence>
<dbReference type="OrthoDB" id="2991036at2"/>
<dbReference type="AlphaFoldDB" id="A0A094WK99"/>
<evidence type="ECO:0000313" key="11">
    <source>
        <dbReference type="Proteomes" id="UP000297014"/>
    </source>
</evidence>
<evidence type="ECO:0000256" key="3">
    <source>
        <dbReference type="ARBA" id="ARBA00022491"/>
    </source>
</evidence>
<evidence type="ECO:0000256" key="1">
    <source>
        <dbReference type="ARBA" id="ARBA00005322"/>
    </source>
</evidence>
<evidence type="ECO:0000313" key="9">
    <source>
        <dbReference type="EMBL" id="THG89522.1"/>
    </source>
</evidence>
<protein>
    <recommendedName>
        <fullName evidence="2">Negative regulator of flagellin synthesis</fullName>
    </recommendedName>
</protein>
<accession>A0A094WK99</accession>
<feature type="domain" description="Anti-sigma-28 factor FlgM C-terminal" evidence="7">
    <location>
        <begin position="32"/>
        <end position="79"/>
    </location>
</feature>
<dbReference type="Proteomes" id="UP000297014">
    <property type="component" value="Unassembled WGS sequence"/>
</dbReference>
<proteinExistence type="inferred from homology"/>
<dbReference type="Pfam" id="PF04316">
    <property type="entry name" value="FlgM"/>
    <property type="match status" value="1"/>
</dbReference>
<keyword evidence="10" id="KW-1185">Reference proteome</keyword>
<dbReference type="STRING" id="1218173.BALCAV_0211600"/>
<dbReference type="EMBL" id="JALP01000220">
    <property type="protein sequence ID" value="THG89522.1"/>
    <property type="molecule type" value="Genomic_DNA"/>
</dbReference>
<organism evidence="8 10">
    <name type="scientific">Alkalihalobacillus alcalophilus ATCC 27647 = CGMCC 1.3604</name>
    <dbReference type="NCBI Taxonomy" id="1218173"/>
    <lineage>
        <taxon>Bacteria</taxon>
        <taxon>Bacillati</taxon>
        <taxon>Bacillota</taxon>
        <taxon>Bacilli</taxon>
        <taxon>Bacillales</taxon>
        <taxon>Bacillaceae</taxon>
        <taxon>Alkalihalobacillus</taxon>
    </lineage>
</organism>
<evidence type="ECO:0000256" key="2">
    <source>
        <dbReference type="ARBA" id="ARBA00017823"/>
    </source>
</evidence>
<dbReference type="NCBIfam" id="TIGR03824">
    <property type="entry name" value="FlgM_jcvi"/>
    <property type="match status" value="1"/>
</dbReference>
<reference evidence="8 10" key="1">
    <citation type="journal article" date="2014" name="Genome Announc.">
        <title>Draft Genome Sequence of Bacillus alcalophilus AV1934, a Classic Alkaliphile Isolated from Human Feces in 1934.</title>
        <authorList>
            <person name="Attie O."/>
            <person name="Jayaprakash A."/>
            <person name="Shah H."/>
            <person name="Paulsen I.T."/>
            <person name="Morino M."/>
            <person name="Takahashi Y."/>
            <person name="Narumi I."/>
            <person name="Sachidanandam R."/>
            <person name="Satoh K."/>
            <person name="Ito M."/>
            <person name="Krulwich T.A."/>
        </authorList>
    </citation>
    <scope>NUCLEOTIDE SEQUENCE [LARGE SCALE GENOMIC DNA]</scope>
    <source>
        <strain evidence="8 10">AV1934</strain>
    </source>
</reference>
<dbReference type="InterPro" id="IPR035890">
    <property type="entry name" value="Anti-sigma-28_factor_FlgM_sf"/>
</dbReference>
<sequence length="88" mass="10493">MEINPYRRVANYSYQKPVEKMGATPKKALQRDQLQISTEALKLQQTNPLITERQVRVDELKKQVERGEYKVNPEKVAQAFYDYWNDKF</sequence>
<evidence type="ECO:0000313" key="10">
    <source>
        <dbReference type="Proteomes" id="UP000002754"/>
    </source>
</evidence>
<dbReference type="Gene3D" id="6.10.140.30">
    <property type="entry name" value="Anti-sigma-28 factor FlgM"/>
    <property type="match status" value="1"/>
</dbReference>
<comment type="similarity">
    <text evidence="1">Belongs to the FlgM family.</text>
</comment>
<evidence type="ECO:0000259" key="7">
    <source>
        <dbReference type="Pfam" id="PF04316"/>
    </source>
</evidence>
<name>A0A094WK99_ALKAL</name>
<keyword evidence="3" id="KW-0678">Repressor</keyword>
<dbReference type="RefSeq" id="WP_003322490.1">
    <property type="nucleotide sequence ID" value="NZ_ALPT02000034.1"/>
</dbReference>
<dbReference type="SUPFAM" id="SSF101498">
    <property type="entry name" value="Anti-sigma factor FlgM"/>
    <property type="match status" value="1"/>
</dbReference>
<keyword evidence="4" id="KW-1005">Bacterial flagellum biogenesis</keyword>
<dbReference type="eggNOG" id="COG2747">
    <property type="taxonomic scope" value="Bacteria"/>
</dbReference>
<evidence type="ECO:0000256" key="4">
    <source>
        <dbReference type="ARBA" id="ARBA00022795"/>
    </source>
</evidence>
<dbReference type="InterPro" id="IPR007412">
    <property type="entry name" value="FlgM"/>
</dbReference>